<evidence type="ECO:0000313" key="3">
    <source>
        <dbReference type="RefSeq" id="XP_017772059.1"/>
    </source>
</evidence>
<sequence length="274" mass="29965">MAPTQAGLLRTDSPERTASTESELTSIESYENIQVPPDLKDILRNATGSDNLDGLSELKLKVIAQEVGLQHLSTYAPVLCELTLDGSVVSSLRDLGCGLKTLKTLRVNKCGLTSLDGIFGMPNLEKLYAAGNSIRDLCPCTSLQSINLIDARKNLLRDINALSFLLLCEQLTHLVLEDNPQISNSSEYRKTVKTLLPNLQYLDEIEFTREENIQFFGIDAVLRSESKLPPISSKAGNSSTNCSYSVSFAPKVLSPRNQTEVENNSTSNGNIKGK</sequence>
<dbReference type="InterPro" id="IPR001611">
    <property type="entry name" value="Leu-rich_rpt"/>
</dbReference>
<feature type="region of interest" description="Disordered" evidence="1">
    <location>
        <begin position="255"/>
        <end position="274"/>
    </location>
</feature>
<evidence type="ECO:0000256" key="1">
    <source>
        <dbReference type="SAM" id="MobiDB-lite"/>
    </source>
</evidence>
<dbReference type="InterPro" id="IPR032675">
    <property type="entry name" value="LRR_dom_sf"/>
</dbReference>
<dbReference type="RefSeq" id="XP_017772059.1">
    <property type="nucleotide sequence ID" value="XM_017916570.1"/>
</dbReference>
<proteinExistence type="predicted"/>
<dbReference type="InterPro" id="IPR040091">
    <property type="entry name" value="LRRC56"/>
</dbReference>
<dbReference type="SUPFAM" id="SSF52058">
    <property type="entry name" value="L domain-like"/>
    <property type="match status" value="1"/>
</dbReference>
<evidence type="ECO:0000313" key="2">
    <source>
        <dbReference type="Proteomes" id="UP000695000"/>
    </source>
</evidence>
<accession>A0ABM1MBV9</accession>
<dbReference type="GeneID" id="108559328"/>
<organism evidence="2 3">
    <name type="scientific">Nicrophorus vespilloides</name>
    <name type="common">Boreal carrion beetle</name>
    <dbReference type="NCBI Taxonomy" id="110193"/>
    <lineage>
        <taxon>Eukaryota</taxon>
        <taxon>Metazoa</taxon>
        <taxon>Ecdysozoa</taxon>
        <taxon>Arthropoda</taxon>
        <taxon>Hexapoda</taxon>
        <taxon>Insecta</taxon>
        <taxon>Pterygota</taxon>
        <taxon>Neoptera</taxon>
        <taxon>Endopterygota</taxon>
        <taxon>Coleoptera</taxon>
        <taxon>Polyphaga</taxon>
        <taxon>Staphyliniformia</taxon>
        <taxon>Silphidae</taxon>
        <taxon>Nicrophorinae</taxon>
        <taxon>Nicrophorus</taxon>
    </lineage>
</organism>
<name>A0ABM1MBV9_NICVS</name>
<feature type="compositionally biased region" description="Polar residues" evidence="1">
    <location>
        <begin position="16"/>
        <end position="27"/>
    </location>
</feature>
<dbReference type="Gene3D" id="3.80.10.10">
    <property type="entry name" value="Ribonuclease Inhibitor"/>
    <property type="match status" value="1"/>
</dbReference>
<dbReference type="PANTHER" id="PTHR22708:SF0">
    <property type="entry name" value="LEUCINE-RICH REPEAT-CONTAINING PROTEIN 56"/>
    <property type="match status" value="1"/>
</dbReference>
<dbReference type="PROSITE" id="PS51450">
    <property type="entry name" value="LRR"/>
    <property type="match status" value="1"/>
</dbReference>
<keyword evidence="2" id="KW-1185">Reference proteome</keyword>
<dbReference type="Proteomes" id="UP000695000">
    <property type="component" value="Unplaced"/>
</dbReference>
<feature type="region of interest" description="Disordered" evidence="1">
    <location>
        <begin position="1"/>
        <end position="27"/>
    </location>
</feature>
<gene>
    <name evidence="3" type="primary">LOC108559328</name>
</gene>
<reference evidence="3" key="1">
    <citation type="submission" date="2025-08" db="UniProtKB">
        <authorList>
            <consortium name="RefSeq"/>
        </authorList>
    </citation>
    <scope>IDENTIFICATION</scope>
    <source>
        <tissue evidence="3">Whole Larva</tissue>
    </source>
</reference>
<dbReference type="PANTHER" id="PTHR22708">
    <property type="entry name" value="LEUCINE-RICH REPEAT-CONTAINING PROTEIN 56"/>
    <property type="match status" value="1"/>
</dbReference>
<protein>
    <submittedName>
        <fullName evidence="3">Leucine-rich repeat-containing protein 56</fullName>
    </submittedName>
</protein>